<feature type="chain" id="PRO_5034049596" evidence="1">
    <location>
        <begin position="20"/>
        <end position="71"/>
    </location>
</feature>
<reference evidence="2 3" key="1">
    <citation type="submission" date="2021-01" db="EMBL/GenBank/DDBJ databases">
        <title>Chromosome-level genome assembly of a human fungal pathogen reveals clustering of transcriptionally co-regulated genes.</title>
        <authorList>
            <person name="Voorhies M."/>
            <person name="Cohen S."/>
            <person name="Shea T.P."/>
            <person name="Petrus S."/>
            <person name="Munoz J.F."/>
            <person name="Poplawski S."/>
            <person name="Goldman W.E."/>
            <person name="Michael T."/>
            <person name="Cuomo C.A."/>
            <person name="Sil A."/>
            <person name="Beyhan S."/>
        </authorList>
    </citation>
    <scope>NUCLEOTIDE SEQUENCE [LARGE SCALE GENOMIC DNA]</scope>
    <source>
        <strain evidence="2 3">G184AR</strain>
    </source>
</reference>
<evidence type="ECO:0000313" key="2">
    <source>
        <dbReference type="EMBL" id="KAG5299305.1"/>
    </source>
</evidence>
<dbReference type="AlphaFoldDB" id="A0A8H7YVH2"/>
<gene>
    <name evidence="2" type="ORF">I7I52_09568</name>
</gene>
<evidence type="ECO:0000256" key="1">
    <source>
        <dbReference type="SAM" id="SignalP"/>
    </source>
</evidence>
<comment type="caution">
    <text evidence="2">The sequence shown here is derived from an EMBL/GenBank/DDBJ whole genome shotgun (WGS) entry which is preliminary data.</text>
</comment>
<dbReference type="VEuPathDB" id="FungiDB:I7I52_09568"/>
<name>A0A8H7YVH2_AJECA</name>
<proteinExistence type="predicted"/>
<dbReference type="EMBL" id="JAEVHI010000002">
    <property type="protein sequence ID" value="KAG5299305.1"/>
    <property type="molecule type" value="Genomic_DNA"/>
</dbReference>
<evidence type="ECO:0000313" key="3">
    <source>
        <dbReference type="Proteomes" id="UP000670092"/>
    </source>
</evidence>
<keyword evidence="1" id="KW-0732">Signal</keyword>
<organism evidence="2 3">
    <name type="scientific">Ajellomyces capsulatus</name>
    <name type="common">Darling's disease fungus</name>
    <name type="synonym">Histoplasma capsulatum</name>
    <dbReference type="NCBI Taxonomy" id="5037"/>
    <lineage>
        <taxon>Eukaryota</taxon>
        <taxon>Fungi</taxon>
        <taxon>Dikarya</taxon>
        <taxon>Ascomycota</taxon>
        <taxon>Pezizomycotina</taxon>
        <taxon>Eurotiomycetes</taxon>
        <taxon>Eurotiomycetidae</taxon>
        <taxon>Onygenales</taxon>
        <taxon>Ajellomycetaceae</taxon>
        <taxon>Histoplasma</taxon>
    </lineage>
</organism>
<accession>A0A8H7YVH2</accession>
<protein>
    <submittedName>
        <fullName evidence="2">Uncharacterized protein</fullName>
    </submittedName>
</protein>
<sequence>MLTFHGHWIVCSFVYTSLAWEFHQGSQSESNGWPLPLKVSIRFGGNKDVVVGFAADVGCWDFIGALGSLTA</sequence>
<feature type="signal peptide" evidence="1">
    <location>
        <begin position="1"/>
        <end position="19"/>
    </location>
</feature>
<dbReference type="Proteomes" id="UP000670092">
    <property type="component" value="Unassembled WGS sequence"/>
</dbReference>